<accession>A0A1N6D4M6</accession>
<dbReference type="STRING" id="226505.SAMN05444394_0204"/>
<reference evidence="16" key="1">
    <citation type="submission" date="2016-11" db="EMBL/GenBank/DDBJ databases">
        <authorList>
            <person name="Varghese N."/>
            <person name="Submissions S."/>
        </authorList>
    </citation>
    <scope>NUCLEOTIDE SEQUENCE [LARGE SCALE GENOMIC DNA]</scope>
    <source>
        <strain evidence="16">DSM 15292</strain>
    </source>
</reference>
<evidence type="ECO:0000256" key="10">
    <source>
        <dbReference type="PROSITE-ProRule" id="PRU01360"/>
    </source>
</evidence>
<sequence>MKDAPIPETGILIWVRFITSIFSSSPSRKTFSLFRSGMILFLWVVSFFGVHPIVQDTVVLAEVEIYAPAIDRFAHGQKLQNWDKSQLETYQGRSLADLLQEQSPVFVRQYGAGMLASPSFRGTSAGHTALFWNGLPINSPSLGQSDLSILPVAAFDQVNLQFGNAGALFGNEAIGGSLHLQTKPKFSDGFHVGLTQQIGSFGTFNSYLEGEYSNSTISSSTRIYREFSKNNFPYKDLGQIGTPEVNQDHAQFEQVGLVQDFAWNVTEKSQLKAAVWYNHTDREIQAVMGSTSHDLQEDKSFKAVLDYYKFGNQSVWNFKTGLVKDDLLFNGSLSQTSQYFLGTDWDGTLSEVWTIKAGVRFTYIQADLSSYSTSDQRIEAYQSANYQFNDRLSFSLNLREFVYQDQFAPFTPNLGMDWELWKKENQQLLLKSSIGKGFKVPTLNDRFWEPGGNPDLLPEESWNGEVGLDWRREGNIAWRNGLTYFRMSVDNWIIWLPQGAVWTPENIKHVSNQGIEYLGEVSGEIYGWKWKGSWSYNWNRAITTQGIGETDPAIGKQLPYTPRHQANAKLTLLKNGFSAFLGTFYVGERAITADNPRLMSSYQLFHAGLAFQNIKWKEISVPISFQINNLFNTEYQVLYLRAMPGRSFQFNLSINL</sequence>
<dbReference type="OrthoDB" id="9762903at2"/>
<dbReference type="GO" id="GO:0015344">
    <property type="term" value="F:siderophore uptake transmembrane transporter activity"/>
    <property type="evidence" value="ECO:0007669"/>
    <property type="project" value="TreeGrafter"/>
</dbReference>
<keyword evidence="12" id="KW-1133">Transmembrane helix</keyword>
<gene>
    <name evidence="15" type="ORF">SAMN05444394_0204</name>
</gene>
<dbReference type="PANTHER" id="PTHR30069">
    <property type="entry name" value="TONB-DEPENDENT OUTER MEMBRANE RECEPTOR"/>
    <property type="match status" value="1"/>
</dbReference>
<evidence type="ECO:0000259" key="14">
    <source>
        <dbReference type="Pfam" id="PF07715"/>
    </source>
</evidence>
<evidence type="ECO:0000256" key="5">
    <source>
        <dbReference type="ARBA" id="ARBA00022729"/>
    </source>
</evidence>
<keyword evidence="9 10" id="KW-0998">Cell outer membrane</keyword>
<comment type="similarity">
    <text evidence="10 11">Belongs to the TonB-dependent receptor family.</text>
</comment>
<evidence type="ECO:0000256" key="12">
    <source>
        <dbReference type="SAM" id="Phobius"/>
    </source>
</evidence>
<proteinExistence type="inferred from homology"/>
<evidence type="ECO:0000256" key="9">
    <source>
        <dbReference type="ARBA" id="ARBA00023237"/>
    </source>
</evidence>
<evidence type="ECO:0000313" key="15">
    <source>
        <dbReference type="EMBL" id="SIN65752.1"/>
    </source>
</evidence>
<feature type="transmembrane region" description="Helical" evidence="12">
    <location>
        <begin position="33"/>
        <end position="54"/>
    </location>
</feature>
<evidence type="ECO:0000256" key="8">
    <source>
        <dbReference type="ARBA" id="ARBA00023170"/>
    </source>
</evidence>
<keyword evidence="5" id="KW-0732">Signal</keyword>
<keyword evidence="16" id="KW-1185">Reference proteome</keyword>
<evidence type="ECO:0000256" key="7">
    <source>
        <dbReference type="ARBA" id="ARBA00023136"/>
    </source>
</evidence>
<dbReference type="InterPro" id="IPR036942">
    <property type="entry name" value="Beta-barrel_TonB_sf"/>
</dbReference>
<organism evidence="15 16">
    <name type="scientific">Algoriphagus halophilus</name>
    <dbReference type="NCBI Taxonomy" id="226505"/>
    <lineage>
        <taxon>Bacteria</taxon>
        <taxon>Pseudomonadati</taxon>
        <taxon>Bacteroidota</taxon>
        <taxon>Cytophagia</taxon>
        <taxon>Cytophagales</taxon>
        <taxon>Cyclobacteriaceae</taxon>
        <taxon>Algoriphagus</taxon>
    </lineage>
</organism>
<evidence type="ECO:0000256" key="6">
    <source>
        <dbReference type="ARBA" id="ARBA00023077"/>
    </source>
</evidence>
<name>A0A1N6D4M6_9BACT</name>
<evidence type="ECO:0000256" key="1">
    <source>
        <dbReference type="ARBA" id="ARBA00004571"/>
    </source>
</evidence>
<dbReference type="InterPro" id="IPR012910">
    <property type="entry name" value="Plug_dom"/>
</dbReference>
<dbReference type="RefSeq" id="WP_084560826.1">
    <property type="nucleotide sequence ID" value="NZ_FSRC01000001.1"/>
</dbReference>
<dbReference type="Pfam" id="PF00593">
    <property type="entry name" value="TonB_dep_Rec_b-barrel"/>
    <property type="match status" value="1"/>
</dbReference>
<dbReference type="PANTHER" id="PTHR30069:SF29">
    <property type="entry name" value="HEMOGLOBIN AND HEMOGLOBIN-HAPTOGLOBIN-BINDING PROTEIN 1-RELATED"/>
    <property type="match status" value="1"/>
</dbReference>
<evidence type="ECO:0000313" key="16">
    <source>
        <dbReference type="Proteomes" id="UP000185221"/>
    </source>
</evidence>
<dbReference type="GO" id="GO:0044718">
    <property type="term" value="P:siderophore transmembrane transport"/>
    <property type="evidence" value="ECO:0007669"/>
    <property type="project" value="TreeGrafter"/>
</dbReference>
<evidence type="ECO:0000259" key="13">
    <source>
        <dbReference type="Pfam" id="PF00593"/>
    </source>
</evidence>
<keyword evidence="7 10" id="KW-0472">Membrane</keyword>
<evidence type="ECO:0000256" key="4">
    <source>
        <dbReference type="ARBA" id="ARBA00022692"/>
    </source>
</evidence>
<dbReference type="Gene3D" id="2.170.130.10">
    <property type="entry name" value="TonB-dependent receptor, plug domain"/>
    <property type="match status" value="1"/>
</dbReference>
<dbReference type="Pfam" id="PF07715">
    <property type="entry name" value="Plug"/>
    <property type="match status" value="1"/>
</dbReference>
<dbReference type="GO" id="GO:0009279">
    <property type="term" value="C:cell outer membrane"/>
    <property type="evidence" value="ECO:0007669"/>
    <property type="project" value="UniProtKB-SubCell"/>
</dbReference>
<feature type="domain" description="TonB-dependent receptor-like beta-barrel" evidence="13">
    <location>
        <begin position="211"/>
        <end position="630"/>
    </location>
</feature>
<keyword evidence="6 11" id="KW-0798">TonB box</keyword>
<keyword evidence="3 10" id="KW-1134">Transmembrane beta strand</keyword>
<evidence type="ECO:0000256" key="11">
    <source>
        <dbReference type="RuleBase" id="RU003357"/>
    </source>
</evidence>
<dbReference type="EMBL" id="FSRC01000001">
    <property type="protein sequence ID" value="SIN65752.1"/>
    <property type="molecule type" value="Genomic_DNA"/>
</dbReference>
<dbReference type="Gene3D" id="2.40.170.20">
    <property type="entry name" value="TonB-dependent receptor, beta-barrel domain"/>
    <property type="match status" value="1"/>
</dbReference>
<keyword evidence="8" id="KW-0675">Receptor</keyword>
<dbReference type="SUPFAM" id="SSF56935">
    <property type="entry name" value="Porins"/>
    <property type="match status" value="1"/>
</dbReference>
<dbReference type="PROSITE" id="PS52016">
    <property type="entry name" value="TONB_DEPENDENT_REC_3"/>
    <property type="match status" value="1"/>
</dbReference>
<dbReference type="InterPro" id="IPR000531">
    <property type="entry name" value="Beta-barrel_TonB"/>
</dbReference>
<dbReference type="AlphaFoldDB" id="A0A1N6D4M6"/>
<keyword evidence="4 10" id="KW-0812">Transmembrane</keyword>
<evidence type="ECO:0000256" key="3">
    <source>
        <dbReference type="ARBA" id="ARBA00022452"/>
    </source>
</evidence>
<dbReference type="InterPro" id="IPR039426">
    <property type="entry name" value="TonB-dep_rcpt-like"/>
</dbReference>
<dbReference type="Proteomes" id="UP000185221">
    <property type="component" value="Unassembled WGS sequence"/>
</dbReference>
<comment type="subcellular location">
    <subcellularLocation>
        <location evidence="1 10">Cell outer membrane</location>
        <topology evidence="1 10">Multi-pass membrane protein</topology>
    </subcellularLocation>
</comment>
<feature type="domain" description="TonB-dependent receptor plug" evidence="14">
    <location>
        <begin position="80"/>
        <end position="176"/>
    </location>
</feature>
<dbReference type="InterPro" id="IPR037066">
    <property type="entry name" value="Plug_dom_sf"/>
</dbReference>
<evidence type="ECO:0000256" key="2">
    <source>
        <dbReference type="ARBA" id="ARBA00022448"/>
    </source>
</evidence>
<protein>
    <submittedName>
        <fullName evidence="15">Iron complex outermembrane recepter protein</fullName>
    </submittedName>
</protein>
<keyword evidence="2 10" id="KW-0813">Transport</keyword>